<sequence>MMTNSNSIYQLMKIHLFLILFCLCSCSQQDNFAEVFAKCKANKKSATPNDLHAELMAEFATYKCIRGANGPDITATSIDNTIINTLATDDQAVVLYYWSIPLPNTPSNYAKYDYENILALNILSEKYKGRVRFIGFSPNDTKSVKQFITEYPFNFPQVANADSLWAPLFSEPVGGPPIGGPIILFINTNGKVTYAFSGSYTNASKTIQRYKPVLEACLTNSVYID</sequence>
<dbReference type="AlphaFoldDB" id="A0A1M7AJY2"/>
<protein>
    <submittedName>
        <fullName evidence="2">Peroxiredoxin</fullName>
    </submittedName>
</protein>
<dbReference type="Gene3D" id="3.40.30.10">
    <property type="entry name" value="Glutaredoxin"/>
    <property type="match status" value="1"/>
</dbReference>
<organism evidence="2 3">
    <name type="scientific">Hymenobacter psychrotolerans DSM 18569</name>
    <dbReference type="NCBI Taxonomy" id="1121959"/>
    <lineage>
        <taxon>Bacteria</taxon>
        <taxon>Pseudomonadati</taxon>
        <taxon>Bacteroidota</taxon>
        <taxon>Cytophagia</taxon>
        <taxon>Cytophagales</taxon>
        <taxon>Hymenobacteraceae</taxon>
        <taxon>Hymenobacter</taxon>
    </lineage>
</organism>
<reference evidence="3" key="1">
    <citation type="submission" date="2016-11" db="EMBL/GenBank/DDBJ databases">
        <authorList>
            <person name="Varghese N."/>
            <person name="Submissions S."/>
        </authorList>
    </citation>
    <scope>NUCLEOTIDE SEQUENCE [LARGE SCALE GENOMIC DNA]</scope>
    <source>
        <strain evidence="3">DSM 18569</strain>
    </source>
</reference>
<name>A0A1M7AJY2_9BACT</name>
<accession>A0A1M7AJY2</accession>
<dbReference type="InterPro" id="IPR013766">
    <property type="entry name" value="Thioredoxin_domain"/>
</dbReference>
<gene>
    <name evidence="2" type="ORF">SAMN02746009_02750</name>
</gene>
<dbReference type="PROSITE" id="PS51352">
    <property type="entry name" value="THIOREDOXIN_2"/>
    <property type="match status" value="1"/>
</dbReference>
<dbReference type="InterPro" id="IPR036249">
    <property type="entry name" value="Thioredoxin-like_sf"/>
</dbReference>
<dbReference type="Proteomes" id="UP000183947">
    <property type="component" value="Unassembled WGS sequence"/>
</dbReference>
<dbReference type="SUPFAM" id="SSF52833">
    <property type="entry name" value="Thioredoxin-like"/>
    <property type="match status" value="1"/>
</dbReference>
<evidence type="ECO:0000313" key="3">
    <source>
        <dbReference type="Proteomes" id="UP000183947"/>
    </source>
</evidence>
<evidence type="ECO:0000259" key="1">
    <source>
        <dbReference type="PROSITE" id="PS51352"/>
    </source>
</evidence>
<evidence type="ECO:0000313" key="2">
    <source>
        <dbReference type="EMBL" id="SHL43074.1"/>
    </source>
</evidence>
<proteinExistence type="predicted"/>
<keyword evidence="3" id="KW-1185">Reference proteome</keyword>
<feature type="domain" description="Thioredoxin" evidence="1">
    <location>
        <begin position="64"/>
        <end position="219"/>
    </location>
</feature>
<dbReference type="EMBL" id="FRAS01000014">
    <property type="protein sequence ID" value="SHL43074.1"/>
    <property type="molecule type" value="Genomic_DNA"/>
</dbReference>